<dbReference type="AlphaFoldDB" id="A0A2B8BHF8"/>
<proteinExistence type="predicted"/>
<reference evidence="2" key="1">
    <citation type="submission" date="2017-10" db="EMBL/GenBank/DDBJ databases">
        <authorList>
            <person name="Kravchenko I.K."/>
            <person name="Grouzdev D.S."/>
        </authorList>
    </citation>
    <scope>NUCLEOTIDE SEQUENCE [LARGE SCALE GENOMIC DNA]</scope>
    <source>
        <strain evidence="2">B2</strain>
    </source>
</reference>
<dbReference type="Proteomes" id="UP000225379">
    <property type="component" value="Unassembled WGS sequence"/>
</dbReference>
<gene>
    <name evidence="1" type="ORF">CRT60_11815</name>
</gene>
<dbReference type="OrthoDB" id="2371077at2"/>
<evidence type="ECO:0000313" key="1">
    <source>
        <dbReference type="EMBL" id="PGH57159.1"/>
    </source>
</evidence>
<organism evidence="1 2">
    <name type="scientific">Azospirillum palustre</name>
    <dbReference type="NCBI Taxonomy" id="2044885"/>
    <lineage>
        <taxon>Bacteria</taxon>
        <taxon>Pseudomonadati</taxon>
        <taxon>Pseudomonadota</taxon>
        <taxon>Alphaproteobacteria</taxon>
        <taxon>Rhodospirillales</taxon>
        <taxon>Azospirillaceae</taxon>
        <taxon>Azospirillum</taxon>
    </lineage>
</organism>
<keyword evidence="2" id="KW-1185">Reference proteome</keyword>
<name>A0A2B8BHF8_9PROT</name>
<dbReference type="RefSeq" id="WP_098736609.1">
    <property type="nucleotide sequence ID" value="NZ_PDKW01000040.1"/>
</dbReference>
<sequence length="340" mass="37219">MTMPRQDPATTHRLDGLEPDNLLAFLALLGLLRALEAADRARETTDRLHPRASWSLDEPPLRPRLHLARPFTPEEVAGEAARGIDLLTEAHDFGKRKDLNYTRREARDLLEQAADAGADRATLLAALMTDAAIKDEDKPDTAAIDPTPLCLLFGQGHQHFLERLARVPTEPAPPPRGRGKKAVTLSAADCLAEALFAPWHRDDPTSSFRWDPEEDVRYALMAGNPTDPAYKLGTQHGANRLAAVGLTALTLAPETRAGRVRPTLPGGAWNKDGFSFAWPVWRDPASLSAIRSLLGHPKLREPGGLSHLGVEHVFAARRISVGKFMNFTRAQPIEAPDTPS</sequence>
<accession>A0A2B8BHF8</accession>
<protein>
    <submittedName>
        <fullName evidence="1">Uncharacterized protein</fullName>
    </submittedName>
</protein>
<evidence type="ECO:0000313" key="2">
    <source>
        <dbReference type="Proteomes" id="UP000225379"/>
    </source>
</evidence>
<dbReference type="EMBL" id="PDKW01000040">
    <property type="protein sequence ID" value="PGH57159.1"/>
    <property type="molecule type" value="Genomic_DNA"/>
</dbReference>
<comment type="caution">
    <text evidence="1">The sequence shown here is derived from an EMBL/GenBank/DDBJ whole genome shotgun (WGS) entry which is preliminary data.</text>
</comment>